<organism evidence="1">
    <name type="scientific">Podoviridae sp. ctnCN2</name>
    <dbReference type="NCBI Taxonomy" id="2825274"/>
    <lineage>
        <taxon>Viruses</taxon>
        <taxon>Duplodnaviria</taxon>
        <taxon>Heunggongvirae</taxon>
        <taxon>Uroviricota</taxon>
        <taxon>Caudoviricetes</taxon>
    </lineage>
</organism>
<name>A0A8S5PMB7_9CAUD</name>
<reference evidence="1" key="1">
    <citation type="journal article" date="2021" name="Proc. Natl. Acad. Sci. U.S.A.">
        <title>A Catalog of Tens of Thousands of Viruses from Human Metagenomes Reveals Hidden Associations with Chronic Diseases.</title>
        <authorList>
            <person name="Tisza M.J."/>
            <person name="Buck C.B."/>
        </authorList>
    </citation>
    <scope>NUCLEOTIDE SEQUENCE</scope>
    <source>
        <strain evidence="1">CtnCN2</strain>
    </source>
</reference>
<sequence>MAHIQMWVQGEQSLVSLDCGEIYKFSCPKSKRTAIEYDRGYFTHTAVLSPNQAYDQRGQESQVWRMLQEAKVGDYLWLVLVPPMHKIDDVFAYNDTLMMENSSLASFGGISVSLVTGKFKAPDADKNCPMAGEESHGTLAFPEHTVATPAKAQFLSKDVTMVNDLETWTGVGLKIDALPKDGALANITGRLVVGAHTRDYEGQITLL</sequence>
<evidence type="ECO:0000313" key="1">
    <source>
        <dbReference type="EMBL" id="DAE07611.1"/>
    </source>
</evidence>
<accession>A0A8S5PMB7</accession>
<proteinExistence type="predicted"/>
<protein>
    <submittedName>
        <fullName evidence="1">Uncharacterized protein</fullName>
    </submittedName>
</protein>
<dbReference type="EMBL" id="BK015452">
    <property type="protein sequence ID" value="DAE07611.1"/>
    <property type="molecule type" value="Genomic_DNA"/>
</dbReference>